<feature type="signal peptide" evidence="2">
    <location>
        <begin position="1"/>
        <end position="26"/>
    </location>
</feature>
<dbReference type="GeneID" id="95571941"/>
<feature type="chain" id="PRO_5045228773" description="Matrixin" evidence="2">
    <location>
        <begin position="27"/>
        <end position="195"/>
    </location>
</feature>
<proteinExistence type="predicted"/>
<dbReference type="SUPFAM" id="SSF55486">
    <property type="entry name" value="Metalloproteases ('zincins'), catalytic domain"/>
    <property type="match status" value="1"/>
</dbReference>
<protein>
    <recommendedName>
        <fullName evidence="5">Matrixin</fullName>
    </recommendedName>
</protein>
<sequence length="195" mass="21356">MRIATALAAAASLAVFYATPPQPAAAAAAPAKCHRGETGEPSADSRGRSSVDAGEIRWEDESKYDDALKHAHKVWTSGGLDRVKVRPDDASSIADLQWRDVDRRDGAWAKRGGQWAPHTGADNIYLGDHLLGDRKAYGTKQWRRSVAVHELGHALGHCHKTINWYLTVLDPDIDNIDGITEPTGTDRKNYHALWG</sequence>
<organism evidence="3 4">
    <name type="scientific">Streptomyces yangpuensis</name>
    <dbReference type="NCBI Taxonomy" id="1648182"/>
    <lineage>
        <taxon>Bacteria</taxon>
        <taxon>Bacillati</taxon>
        <taxon>Actinomycetota</taxon>
        <taxon>Actinomycetes</taxon>
        <taxon>Kitasatosporales</taxon>
        <taxon>Streptomycetaceae</taxon>
        <taxon>Streptomyces</taxon>
    </lineage>
</organism>
<keyword evidence="2" id="KW-0732">Signal</keyword>
<feature type="region of interest" description="Disordered" evidence="1">
    <location>
        <begin position="26"/>
        <end position="54"/>
    </location>
</feature>
<dbReference type="RefSeq" id="WP_257854374.1">
    <property type="nucleotide sequence ID" value="NZ_CP102514.1"/>
</dbReference>
<evidence type="ECO:0000313" key="4">
    <source>
        <dbReference type="Proteomes" id="UP001057738"/>
    </source>
</evidence>
<evidence type="ECO:0000313" key="3">
    <source>
        <dbReference type="EMBL" id="UUY45845.1"/>
    </source>
</evidence>
<name>A0ABY5PQT1_9ACTN</name>
<reference evidence="3" key="1">
    <citation type="submission" date="2022-08" db="EMBL/GenBank/DDBJ databases">
        <authorList>
            <person name="Tian L."/>
        </authorList>
    </citation>
    <scope>NUCLEOTIDE SEQUENCE</scope>
    <source>
        <strain evidence="3">CM253</strain>
    </source>
</reference>
<keyword evidence="4" id="KW-1185">Reference proteome</keyword>
<dbReference type="Proteomes" id="UP001057738">
    <property type="component" value="Chromosome"/>
</dbReference>
<accession>A0ABY5PQT1</accession>
<dbReference type="EMBL" id="CP102514">
    <property type="protein sequence ID" value="UUY45845.1"/>
    <property type="molecule type" value="Genomic_DNA"/>
</dbReference>
<feature type="compositionally biased region" description="Basic and acidic residues" evidence="1">
    <location>
        <begin position="34"/>
        <end position="54"/>
    </location>
</feature>
<dbReference type="InterPro" id="IPR024079">
    <property type="entry name" value="MetalloPept_cat_dom_sf"/>
</dbReference>
<evidence type="ECO:0000256" key="2">
    <source>
        <dbReference type="SAM" id="SignalP"/>
    </source>
</evidence>
<evidence type="ECO:0008006" key="5">
    <source>
        <dbReference type="Google" id="ProtNLM"/>
    </source>
</evidence>
<dbReference type="Gene3D" id="3.40.390.10">
    <property type="entry name" value="Collagenase (Catalytic Domain)"/>
    <property type="match status" value="1"/>
</dbReference>
<gene>
    <name evidence="3" type="ORF">NRK68_00625</name>
</gene>
<evidence type="ECO:0000256" key="1">
    <source>
        <dbReference type="SAM" id="MobiDB-lite"/>
    </source>
</evidence>